<dbReference type="OrthoDB" id="5393606at2759"/>
<proteinExistence type="inferred from homology"/>
<comment type="subcellular location">
    <subcellularLocation>
        <location evidence="1">Membrane</location>
        <topology evidence="1">Multi-pass membrane protein</topology>
    </subcellularLocation>
</comment>
<feature type="domain" description="Rhodopsin" evidence="8">
    <location>
        <begin position="17"/>
        <end position="282"/>
    </location>
</feature>
<dbReference type="InterPro" id="IPR052337">
    <property type="entry name" value="SAT4-like"/>
</dbReference>
<feature type="transmembrane region" description="Helical" evidence="7">
    <location>
        <begin position="217"/>
        <end position="237"/>
    </location>
</feature>
<evidence type="ECO:0000256" key="4">
    <source>
        <dbReference type="ARBA" id="ARBA00023136"/>
    </source>
</evidence>
<sequence>MAAGIVIPIVGAIVVGMRFWVRSSQKSTTGADDYTILLALQSQVLRRTMVQIFVLGMGICFIYGTAKKALGYPTPPPPKDSPISYIGPKQIIVEKMVWITYCLMIPANGLIKISAILFYRRIFVVNKRTKFDTVTKISLVVMALWTIGFLLAQIFGCGTHFTYPWSALVFVQKCHTNTRIDALMISNLITDVFVWLLPMPIIWGLHMSISKKISITSIFLLAAVSLIAAIVRLVLKVEISHNGYGSRSDVNLTLSTVLYWSIIESGLALIAASLPTLHSLVARFSLRAIWARVSSLGPLRVSGRDGSGAGKEGGGRETLSLGEGGRGG</sequence>
<keyword evidence="3 7" id="KW-1133">Transmembrane helix</keyword>
<organism evidence="9 10">
    <name type="scientific">Heterodermia speciosa</name>
    <dbReference type="NCBI Taxonomy" id="116794"/>
    <lineage>
        <taxon>Eukaryota</taxon>
        <taxon>Fungi</taxon>
        <taxon>Dikarya</taxon>
        <taxon>Ascomycota</taxon>
        <taxon>Pezizomycotina</taxon>
        <taxon>Lecanoromycetes</taxon>
        <taxon>OSLEUM clade</taxon>
        <taxon>Lecanoromycetidae</taxon>
        <taxon>Caliciales</taxon>
        <taxon>Physciaceae</taxon>
        <taxon>Heterodermia</taxon>
    </lineage>
</organism>
<evidence type="ECO:0000256" key="1">
    <source>
        <dbReference type="ARBA" id="ARBA00004141"/>
    </source>
</evidence>
<name>A0A8H3EMH5_9LECA</name>
<dbReference type="PANTHER" id="PTHR33048">
    <property type="entry name" value="PTH11-LIKE INTEGRAL MEMBRANE PROTEIN (AFU_ORTHOLOGUE AFUA_5G11245)"/>
    <property type="match status" value="1"/>
</dbReference>
<reference evidence="9" key="1">
    <citation type="submission" date="2021-03" db="EMBL/GenBank/DDBJ databases">
        <authorList>
            <person name="Tagirdzhanova G."/>
        </authorList>
    </citation>
    <scope>NUCLEOTIDE SEQUENCE</scope>
</reference>
<feature type="transmembrane region" description="Helical" evidence="7">
    <location>
        <begin position="139"/>
        <end position="163"/>
    </location>
</feature>
<feature type="transmembrane region" description="Helical" evidence="7">
    <location>
        <begin position="98"/>
        <end position="119"/>
    </location>
</feature>
<evidence type="ECO:0000256" key="2">
    <source>
        <dbReference type="ARBA" id="ARBA00022692"/>
    </source>
</evidence>
<evidence type="ECO:0000259" key="8">
    <source>
        <dbReference type="Pfam" id="PF20684"/>
    </source>
</evidence>
<comment type="caution">
    <text evidence="9">The sequence shown here is derived from an EMBL/GenBank/DDBJ whole genome shotgun (WGS) entry which is preliminary data.</text>
</comment>
<feature type="transmembrane region" description="Helical" evidence="7">
    <location>
        <begin position="257"/>
        <end position="277"/>
    </location>
</feature>
<feature type="region of interest" description="Disordered" evidence="6">
    <location>
        <begin position="303"/>
        <end position="328"/>
    </location>
</feature>
<dbReference type="InterPro" id="IPR049326">
    <property type="entry name" value="Rhodopsin_dom_fungi"/>
</dbReference>
<evidence type="ECO:0000256" key="3">
    <source>
        <dbReference type="ARBA" id="ARBA00022989"/>
    </source>
</evidence>
<keyword evidence="2 7" id="KW-0812">Transmembrane</keyword>
<protein>
    <recommendedName>
        <fullName evidence="8">Rhodopsin domain-containing protein</fullName>
    </recommendedName>
</protein>
<dbReference type="AlphaFoldDB" id="A0A8H3EMH5"/>
<dbReference type="EMBL" id="CAJPDS010000006">
    <property type="protein sequence ID" value="CAF9907949.1"/>
    <property type="molecule type" value="Genomic_DNA"/>
</dbReference>
<accession>A0A8H3EMH5</accession>
<evidence type="ECO:0000256" key="5">
    <source>
        <dbReference type="ARBA" id="ARBA00038359"/>
    </source>
</evidence>
<dbReference type="PANTHER" id="PTHR33048:SF157">
    <property type="entry name" value="INTEGRAL MEMBRANE PROTEIN"/>
    <property type="match status" value="1"/>
</dbReference>
<dbReference type="Proteomes" id="UP000664521">
    <property type="component" value="Unassembled WGS sequence"/>
</dbReference>
<dbReference type="Pfam" id="PF20684">
    <property type="entry name" value="Fung_rhodopsin"/>
    <property type="match status" value="1"/>
</dbReference>
<comment type="similarity">
    <text evidence="5">Belongs to the SAT4 family.</text>
</comment>
<feature type="transmembrane region" description="Helical" evidence="7">
    <location>
        <begin position="48"/>
        <end position="66"/>
    </location>
</feature>
<evidence type="ECO:0000313" key="10">
    <source>
        <dbReference type="Proteomes" id="UP000664521"/>
    </source>
</evidence>
<evidence type="ECO:0000313" key="9">
    <source>
        <dbReference type="EMBL" id="CAF9907949.1"/>
    </source>
</evidence>
<evidence type="ECO:0000256" key="7">
    <source>
        <dbReference type="SAM" id="Phobius"/>
    </source>
</evidence>
<gene>
    <name evidence="9" type="ORF">HETSPECPRED_007945</name>
</gene>
<evidence type="ECO:0000256" key="6">
    <source>
        <dbReference type="SAM" id="MobiDB-lite"/>
    </source>
</evidence>
<feature type="transmembrane region" description="Helical" evidence="7">
    <location>
        <begin position="183"/>
        <end position="205"/>
    </location>
</feature>
<keyword evidence="4 7" id="KW-0472">Membrane</keyword>
<feature type="transmembrane region" description="Helical" evidence="7">
    <location>
        <begin position="6"/>
        <end position="21"/>
    </location>
</feature>
<dbReference type="GO" id="GO:0016020">
    <property type="term" value="C:membrane"/>
    <property type="evidence" value="ECO:0007669"/>
    <property type="project" value="UniProtKB-SubCell"/>
</dbReference>
<keyword evidence="10" id="KW-1185">Reference proteome</keyword>